<accession>A0A1M7L2C4</accession>
<proteinExistence type="predicted"/>
<reference evidence="1 2" key="1">
    <citation type="submission" date="2016-11" db="EMBL/GenBank/DDBJ databases">
        <authorList>
            <person name="Jaros S."/>
            <person name="Januszkiewicz K."/>
            <person name="Wedrychowicz H."/>
        </authorList>
    </citation>
    <scope>NUCLEOTIDE SEQUENCE [LARGE SCALE GENOMIC DNA]</scope>
    <source>
        <strain evidence="1 2">Y1</strain>
    </source>
</reference>
<dbReference type="AlphaFoldDB" id="A0A1M7L2C4"/>
<dbReference type="EMBL" id="FRCT01000011">
    <property type="protein sequence ID" value="SHM72056.1"/>
    <property type="molecule type" value="Genomic_DNA"/>
</dbReference>
<name>A0A1M7L2C4_RUMFL</name>
<organism evidence="1 2">
    <name type="scientific">Ruminococcus flavefaciens</name>
    <dbReference type="NCBI Taxonomy" id="1265"/>
    <lineage>
        <taxon>Bacteria</taxon>
        <taxon>Bacillati</taxon>
        <taxon>Bacillota</taxon>
        <taxon>Clostridia</taxon>
        <taxon>Eubacteriales</taxon>
        <taxon>Oscillospiraceae</taxon>
        <taxon>Ruminococcus</taxon>
    </lineage>
</organism>
<dbReference type="RefSeq" id="WP_072951590.1">
    <property type="nucleotide sequence ID" value="NZ_FRCT01000011.1"/>
</dbReference>
<evidence type="ECO:0000313" key="1">
    <source>
        <dbReference type="EMBL" id="SHM72056.1"/>
    </source>
</evidence>
<evidence type="ECO:0000313" key="2">
    <source>
        <dbReference type="Proteomes" id="UP000184394"/>
    </source>
</evidence>
<sequence>MAKNKKELLSLWERSEYEIISETETETEVIAVLRTKYSGTRVICHIPKHSGEEEEKLAADIAYALMQISFTGQDISHMKRMEILP</sequence>
<dbReference type="OrthoDB" id="1822415at2"/>
<protein>
    <submittedName>
        <fullName evidence="1">Uncharacterized protein</fullName>
    </submittedName>
</protein>
<gene>
    <name evidence="1" type="ORF">SAMN04487860_11128</name>
</gene>
<dbReference type="Proteomes" id="UP000184394">
    <property type="component" value="Unassembled WGS sequence"/>
</dbReference>